<dbReference type="Gene3D" id="1.10.10.10">
    <property type="entry name" value="Winged helix-like DNA-binding domain superfamily/Winged helix DNA-binding domain"/>
    <property type="match status" value="1"/>
</dbReference>
<reference evidence="5" key="1">
    <citation type="journal article" date="2014" name="Int. J. Syst. Evol. Microbiol.">
        <title>Complete genome sequence of Corynebacterium casei LMG S-19264T (=DSM 44701T), isolated from a smear-ripened cheese.</title>
        <authorList>
            <consortium name="US DOE Joint Genome Institute (JGI-PGF)"/>
            <person name="Walter F."/>
            <person name="Albersmeier A."/>
            <person name="Kalinowski J."/>
            <person name="Ruckert C."/>
        </authorList>
    </citation>
    <scope>NUCLEOTIDE SEQUENCE</scope>
    <source>
        <strain evidence="5">JCM 3086</strain>
    </source>
</reference>
<dbReference type="RefSeq" id="WP_189317530.1">
    <property type="nucleotide sequence ID" value="NZ_BMQA01000114.1"/>
</dbReference>
<dbReference type="InterPro" id="IPR036388">
    <property type="entry name" value="WH-like_DNA-bd_sf"/>
</dbReference>
<name>A0A917PBP1_9ACTN</name>
<protein>
    <submittedName>
        <fullName evidence="5">HxlR family transcriptional regulator</fullName>
    </submittedName>
</protein>
<evidence type="ECO:0000256" key="1">
    <source>
        <dbReference type="ARBA" id="ARBA00023015"/>
    </source>
</evidence>
<dbReference type="Pfam" id="PF01638">
    <property type="entry name" value="HxlR"/>
    <property type="match status" value="1"/>
</dbReference>
<evidence type="ECO:0000256" key="2">
    <source>
        <dbReference type="ARBA" id="ARBA00023125"/>
    </source>
</evidence>
<gene>
    <name evidence="5" type="ORF">GCM10010121_095410</name>
</gene>
<proteinExistence type="predicted"/>
<dbReference type="InterPro" id="IPR002577">
    <property type="entry name" value="HTH_HxlR"/>
</dbReference>
<dbReference type="Proteomes" id="UP000657574">
    <property type="component" value="Unassembled WGS sequence"/>
</dbReference>
<evidence type="ECO:0000313" key="6">
    <source>
        <dbReference type="Proteomes" id="UP000657574"/>
    </source>
</evidence>
<dbReference type="PANTHER" id="PTHR33204:SF18">
    <property type="entry name" value="TRANSCRIPTIONAL REGULATORY PROTEIN"/>
    <property type="match status" value="1"/>
</dbReference>
<dbReference type="AlphaFoldDB" id="A0A917PBP1"/>
<evidence type="ECO:0000259" key="4">
    <source>
        <dbReference type="PROSITE" id="PS51118"/>
    </source>
</evidence>
<sequence>MAGVDITHRKREETCSIARAVEIVGDRWSLLILREAAMRDATRFADFRARLRIAPDVLVIRLRTLVDAGVMEKRPYHEPGARTRESYHLTPAGEQLRLILAALQQWGDDNRPLASGPTILRRSADDNRPVRVAFVDDTGAEVSPDDVRFHSAKTPAQA</sequence>
<reference evidence="5" key="2">
    <citation type="submission" date="2020-09" db="EMBL/GenBank/DDBJ databases">
        <authorList>
            <person name="Sun Q."/>
            <person name="Ohkuma M."/>
        </authorList>
    </citation>
    <scope>NUCLEOTIDE SEQUENCE</scope>
    <source>
        <strain evidence="5">JCM 3086</strain>
    </source>
</reference>
<evidence type="ECO:0000313" key="5">
    <source>
        <dbReference type="EMBL" id="GGJ69640.1"/>
    </source>
</evidence>
<accession>A0A917PBP1</accession>
<dbReference type="PANTHER" id="PTHR33204">
    <property type="entry name" value="TRANSCRIPTIONAL REGULATOR, MARR FAMILY"/>
    <property type="match status" value="1"/>
</dbReference>
<dbReference type="SUPFAM" id="SSF46785">
    <property type="entry name" value="Winged helix' DNA-binding domain"/>
    <property type="match status" value="1"/>
</dbReference>
<dbReference type="PROSITE" id="PS51118">
    <property type="entry name" value="HTH_HXLR"/>
    <property type="match status" value="1"/>
</dbReference>
<organism evidence="5 6">
    <name type="scientific">Streptomyces brasiliensis</name>
    <dbReference type="NCBI Taxonomy" id="1954"/>
    <lineage>
        <taxon>Bacteria</taxon>
        <taxon>Bacillati</taxon>
        <taxon>Actinomycetota</taxon>
        <taxon>Actinomycetes</taxon>
        <taxon>Kitasatosporales</taxon>
        <taxon>Streptomycetaceae</taxon>
        <taxon>Streptomyces</taxon>
    </lineage>
</organism>
<dbReference type="GO" id="GO:0003677">
    <property type="term" value="F:DNA binding"/>
    <property type="evidence" value="ECO:0007669"/>
    <property type="project" value="UniProtKB-KW"/>
</dbReference>
<evidence type="ECO:0000256" key="3">
    <source>
        <dbReference type="ARBA" id="ARBA00023163"/>
    </source>
</evidence>
<keyword evidence="2" id="KW-0238">DNA-binding</keyword>
<keyword evidence="1" id="KW-0805">Transcription regulation</keyword>
<feature type="domain" description="HTH hxlR-type" evidence="4">
    <location>
        <begin position="15"/>
        <end position="115"/>
    </location>
</feature>
<keyword evidence="6" id="KW-1185">Reference proteome</keyword>
<dbReference type="EMBL" id="BMQA01000114">
    <property type="protein sequence ID" value="GGJ69640.1"/>
    <property type="molecule type" value="Genomic_DNA"/>
</dbReference>
<comment type="caution">
    <text evidence="5">The sequence shown here is derived from an EMBL/GenBank/DDBJ whole genome shotgun (WGS) entry which is preliminary data.</text>
</comment>
<dbReference type="InterPro" id="IPR036390">
    <property type="entry name" value="WH_DNA-bd_sf"/>
</dbReference>
<keyword evidence="3" id="KW-0804">Transcription</keyword>